<dbReference type="Proteomes" id="UP001219518">
    <property type="component" value="Unassembled WGS sequence"/>
</dbReference>
<name>A0AAE1LKH9_9NEOP</name>
<gene>
    <name evidence="1" type="ORF">KUF71_001979</name>
</gene>
<evidence type="ECO:0000313" key="1">
    <source>
        <dbReference type="EMBL" id="KAK3923571.1"/>
    </source>
</evidence>
<protein>
    <submittedName>
        <fullName evidence="1">Hydroxyacylglutathione hydrolase</fullName>
    </submittedName>
</protein>
<dbReference type="EMBL" id="JAHWGI010001147">
    <property type="protein sequence ID" value="KAK3923571.1"/>
    <property type="molecule type" value="Genomic_DNA"/>
</dbReference>
<keyword evidence="1" id="KW-0378">Hydrolase</keyword>
<dbReference type="GO" id="GO:0016787">
    <property type="term" value="F:hydrolase activity"/>
    <property type="evidence" value="ECO:0007669"/>
    <property type="project" value="UniProtKB-KW"/>
</dbReference>
<proteinExistence type="predicted"/>
<comment type="caution">
    <text evidence="1">The sequence shown here is derived from an EMBL/GenBank/DDBJ whole genome shotgun (WGS) entry which is preliminary data.</text>
</comment>
<keyword evidence="2" id="KW-1185">Reference proteome</keyword>
<reference evidence="1" key="2">
    <citation type="journal article" date="2023" name="BMC Genomics">
        <title>Pest status, molecular evolution, and epigenetic factors derived from the genome assembly of Frankliniella fusca, a thysanopteran phytovirus vector.</title>
        <authorList>
            <person name="Catto M.A."/>
            <person name="Labadie P.E."/>
            <person name="Jacobson A.L."/>
            <person name="Kennedy G.G."/>
            <person name="Srinivasan R."/>
            <person name="Hunt B.G."/>
        </authorList>
    </citation>
    <scope>NUCLEOTIDE SEQUENCE</scope>
    <source>
        <strain evidence="1">PL_HMW_Pooled</strain>
    </source>
</reference>
<accession>A0AAE1LKH9</accession>
<dbReference type="AlphaFoldDB" id="A0AAE1LKH9"/>
<sequence>MIVKLQEFTKLVCAPEMSVDETFRIELLAEQYLSLRKSVIPLVSLKCKHHYLLHYGELTRKFGPLQRWSTIRFESKHQYFKSALKHASNFINPTLSLSYRHQYLQAYLREGNLFPTSVGADSVIPFTPQLYSGEVLKALEACGDLSSPTYVASIAEYHGIKYSHGGILMLEENEDGSITSLSIDIILVVDNFKGLIFVGSEKILIYHQLLGIHEVVASTNTGCIACHIKDTAGPDPLKSISVGDRHFTFLKYAIKADF</sequence>
<organism evidence="1 2">
    <name type="scientific">Frankliniella fusca</name>
    <dbReference type="NCBI Taxonomy" id="407009"/>
    <lineage>
        <taxon>Eukaryota</taxon>
        <taxon>Metazoa</taxon>
        <taxon>Ecdysozoa</taxon>
        <taxon>Arthropoda</taxon>
        <taxon>Hexapoda</taxon>
        <taxon>Insecta</taxon>
        <taxon>Pterygota</taxon>
        <taxon>Neoptera</taxon>
        <taxon>Paraneoptera</taxon>
        <taxon>Thysanoptera</taxon>
        <taxon>Terebrantia</taxon>
        <taxon>Thripoidea</taxon>
        <taxon>Thripidae</taxon>
        <taxon>Frankliniella</taxon>
    </lineage>
</organism>
<evidence type="ECO:0000313" key="2">
    <source>
        <dbReference type="Proteomes" id="UP001219518"/>
    </source>
</evidence>
<reference evidence="1" key="1">
    <citation type="submission" date="2021-07" db="EMBL/GenBank/DDBJ databases">
        <authorList>
            <person name="Catto M.A."/>
            <person name="Jacobson A."/>
            <person name="Kennedy G."/>
            <person name="Labadie P."/>
            <person name="Hunt B.G."/>
            <person name="Srinivasan R."/>
        </authorList>
    </citation>
    <scope>NUCLEOTIDE SEQUENCE</scope>
    <source>
        <strain evidence="1">PL_HMW_Pooled</strain>
        <tissue evidence="1">Head</tissue>
    </source>
</reference>